<protein>
    <submittedName>
        <fullName evidence="1">Uncharacterized protein</fullName>
    </submittedName>
</protein>
<evidence type="ECO:0000313" key="1">
    <source>
        <dbReference type="EMBL" id="VEL13234.1"/>
    </source>
</evidence>
<dbReference type="Proteomes" id="UP000784294">
    <property type="component" value="Unassembled WGS sequence"/>
</dbReference>
<sequence length="189" mass="20956">MGELVRTGGWSTGDWTLAEAEDTGTRSAWAGWKAVMKKSSSPTTSPSWEGEPGRLHWDWLMKLSTRRWHHACLQTTHSVLGYKAGRPKCCPIPTPALPRSRGPGTSAFTDSRTEYIRPRRVWQLEPSRRAKPKGNSARHRRCCSSGYIHLTTLFASASHYPCSRLQPGSTATLQPGRYWGGVAAGQTSF</sequence>
<dbReference type="EMBL" id="CAAALY010017128">
    <property type="protein sequence ID" value="VEL13234.1"/>
    <property type="molecule type" value="Genomic_DNA"/>
</dbReference>
<dbReference type="AlphaFoldDB" id="A0A448WJF1"/>
<gene>
    <name evidence="1" type="ORF">PXEA_LOCUS6674</name>
</gene>
<name>A0A448WJF1_9PLAT</name>
<comment type="caution">
    <text evidence="1">The sequence shown here is derived from an EMBL/GenBank/DDBJ whole genome shotgun (WGS) entry which is preliminary data.</text>
</comment>
<reference evidence="1" key="1">
    <citation type="submission" date="2018-11" db="EMBL/GenBank/DDBJ databases">
        <authorList>
            <consortium name="Pathogen Informatics"/>
        </authorList>
    </citation>
    <scope>NUCLEOTIDE SEQUENCE</scope>
</reference>
<keyword evidence="2" id="KW-1185">Reference proteome</keyword>
<evidence type="ECO:0000313" key="2">
    <source>
        <dbReference type="Proteomes" id="UP000784294"/>
    </source>
</evidence>
<organism evidence="1 2">
    <name type="scientific">Protopolystoma xenopodis</name>
    <dbReference type="NCBI Taxonomy" id="117903"/>
    <lineage>
        <taxon>Eukaryota</taxon>
        <taxon>Metazoa</taxon>
        <taxon>Spiralia</taxon>
        <taxon>Lophotrochozoa</taxon>
        <taxon>Platyhelminthes</taxon>
        <taxon>Monogenea</taxon>
        <taxon>Polyopisthocotylea</taxon>
        <taxon>Polystomatidea</taxon>
        <taxon>Polystomatidae</taxon>
        <taxon>Protopolystoma</taxon>
    </lineage>
</organism>
<proteinExistence type="predicted"/>
<accession>A0A448WJF1</accession>